<dbReference type="AlphaFoldDB" id="A0A7I7RL05"/>
<sequence length="177" mass="17927">MIIADRPAKRPITDNLVERDANLYAPRARSVYTTREKPCIKRALDGGYGPGGGAVTVSVTVSVLVSVLVLTLVVGGTVVVVVVVVVVGSVVVVIGGAVVVGVTVSVTVSGVAEVVAVAVRDVVVSGVNEVGSVVLSSLIRLASPHTIRATINAPSAPKATRAAGLRYQGTGPWGGWP</sequence>
<feature type="transmembrane region" description="Helical" evidence="1">
    <location>
        <begin position="79"/>
        <end position="102"/>
    </location>
</feature>
<evidence type="ECO:0000313" key="3">
    <source>
        <dbReference type="Proteomes" id="UP000466431"/>
    </source>
</evidence>
<keyword evidence="1" id="KW-0472">Membrane</keyword>
<evidence type="ECO:0000256" key="1">
    <source>
        <dbReference type="SAM" id="Phobius"/>
    </source>
</evidence>
<keyword evidence="1" id="KW-1133">Transmembrane helix</keyword>
<name>A0A7I7RL05_MYCCF</name>
<gene>
    <name evidence="2" type="ORF">MCEL_28840</name>
</gene>
<organism evidence="2 3">
    <name type="scientific">Mycolicibacterium celeriflavum</name>
    <name type="common">Mycobacterium celeriflavum</name>
    <dbReference type="NCBI Taxonomy" id="1249101"/>
    <lineage>
        <taxon>Bacteria</taxon>
        <taxon>Bacillati</taxon>
        <taxon>Actinomycetota</taxon>
        <taxon>Actinomycetes</taxon>
        <taxon>Mycobacteriales</taxon>
        <taxon>Mycobacteriaceae</taxon>
        <taxon>Mycolicibacterium</taxon>
    </lineage>
</organism>
<keyword evidence="3" id="KW-1185">Reference proteome</keyword>
<dbReference type="Proteomes" id="UP000466431">
    <property type="component" value="Chromosome"/>
</dbReference>
<dbReference type="EMBL" id="AP022591">
    <property type="protein sequence ID" value="BBY44589.1"/>
    <property type="molecule type" value="Genomic_DNA"/>
</dbReference>
<proteinExistence type="predicted"/>
<accession>A0A7I7RL05</accession>
<protein>
    <submittedName>
        <fullName evidence="2">Uncharacterized protein</fullName>
    </submittedName>
</protein>
<keyword evidence="1" id="KW-0812">Transmembrane</keyword>
<reference evidence="2 3" key="1">
    <citation type="journal article" date="2019" name="Emerg. Microbes Infect.">
        <title>Comprehensive subspecies identification of 175 nontuberculous mycobacteria species based on 7547 genomic profiles.</title>
        <authorList>
            <person name="Matsumoto Y."/>
            <person name="Kinjo T."/>
            <person name="Motooka D."/>
            <person name="Nabeya D."/>
            <person name="Jung N."/>
            <person name="Uechi K."/>
            <person name="Horii T."/>
            <person name="Iida T."/>
            <person name="Fujita J."/>
            <person name="Nakamura S."/>
        </authorList>
    </citation>
    <scope>NUCLEOTIDE SEQUENCE [LARGE SCALE GENOMIC DNA]</scope>
    <source>
        <strain evidence="2 3">JCM 18439</strain>
    </source>
</reference>
<evidence type="ECO:0000313" key="2">
    <source>
        <dbReference type="EMBL" id="BBY44589.1"/>
    </source>
</evidence>
<dbReference type="KEGG" id="mcee:MCEL_28840"/>